<dbReference type="AlphaFoldDB" id="A0A5M3Z3C6"/>
<evidence type="ECO:0000256" key="1">
    <source>
        <dbReference type="ARBA" id="ARBA00004123"/>
    </source>
</evidence>
<comment type="subcellular location">
    <subcellularLocation>
        <location evidence="1">Nucleus</location>
    </subcellularLocation>
</comment>
<evidence type="ECO:0000256" key="5">
    <source>
        <dbReference type="ARBA" id="ARBA00023242"/>
    </source>
</evidence>
<dbReference type="PANTHER" id="PTHR46910">
    <property type="entry name" value="TRANSCRIPTION FACTOR PDR1"/>
    <property type="match status" value="1"/>
</dbReference>
<feature type="region of interest" description="Disordered" evidence="6">
    <location>
        <begin position="1"/>
        <end position="46"/>
    </location>
</feature>
<dbReference type="OrthoDB" id="2123952at2759"/>
<protein>
    <submittedName>
        <fullName evidence="9">Transcription factor, fungi</fullName>
    </submittedName>
</protein>
<evidence type="ECO:0000256" key="7">
    <source>
        <dbReference type="SAM" id="Phobius"/>
    </source>
</evidence>
<evidence type="ECO:0000313" key="10">
    <source>
        <dbReference type="Proteomes" id="UP000452235"/>
    </source>
</evidence>
<sequence length="643" mass="72483">MSVPKRTSNGVPQSNTKSTSDLEEPPHKPQSEEMTPLEPSGSKRRPTKTCTIHLFYLQYNARSQHYDRIPASTLRMINRLEENIERMEDRLQELGFDLGNDNLGIPQLQKNDQHPPEVSSPDWPACEDYPAEHPGIEPELRGHSTATNRDAPSVADDQFKNLGNMVPGSLSFFVPRGLVNTSCLGGMNIISEEGREWINQHISSGCASVLSDFYQCEASMESARCLEGVFPSAAYRPVPPKSEALKLLDDYLQYFHIICPLFQRSKLVSLFRDSELQYNSQTPSRWACINVVLALGHMRPGRLHEHMRHNQKKSLMYMKNALGTVNQLYLRPPDLWAIQSLVGMVIFFLAINMSQQMGLGRSERGHGLSEEEAEERRRVFWLAYCMDREVSIRFGKPLSQNDENMDVTTEGIGLEQQQESGFDAFSAVCQLAVIRGRLYKHLYSARATDTSLNELAAAVGMLDEELQQWNERIPLRHRPGGLARPAGASPMSPWILYLHYLYYNCIIAIHSVTANQTSKLVGARKEDSPNMPGAPANHKVYLSASLCAKAARASINLMRHMPEENAFLVGYFIHYPIVASTALSWCIMRSPKEIYRTYDEKLIAKVETFLSSRTLGIPNDITAHLMKFCQKCRLIAEAAIGMS</sequence>
<comment type="caution">
    <text evidence="9">The sequence shown here is derived from an EMBL/GenBank/DDBJ whole genome shotgun (WGS) entry which is preliminary data.</text>
</comment>
<dbReference type="InterPro" id="IPR050987">
    <property type="entry name" value="AtrR-like"/>
</dbReference>
<feature type="compositionally biased region" description="Polar residues" evidence="6">
    <location>
        <begin position="1"/>
        <end position="19"/>
    </location>
</feature>
<dbReference type="Proteomes" id="UP000452235">
    <property type="component" value="Unassembled WGS sequence"/>
</dbReference>
<evidence type="ECO:0000256" key="3">
    <source>
        <dbReference type="ARBA" id="ARBA00023125"/>
    </source>
</evidence>
<feature type="transmembrane region" description="Helical" evidence="7">
    <location>
        <begin position="566"/>
        <end position="588"/>
    </location>
</feature>
<dbReference type="GO" id="GO:0008270">
    <property type="term" value="F:zinc ion binding"/>
    <property type="evidence" value="ECO:0007669"/>
    <property type="project" value="InterPro"/>
</dbReference>
<feature type="region of interest" description="Disordered" evidence="6">
    <location>
        <begin position="102"/>
        <end position="155"/>
    </location>
</feature>
<dbReference type="GO" id="GO:0005634">
    <property type="term" value="C:nucleus"/>
    <property type="evidence" value="ECO:0007669"/>
    <property type="project" value="UniProtKB-SubCell"/>
</dbReference>
<keyword evidence="10" id="KW-1185">Reference proteome</keyword>
<dbReference type="GO" id="GO:0006351">
    <property type="term" value="P:DNA-templated transcription"/>
    <property type="evidence" value="ECO:0007669"/>
    <property type="project" value="InterPro"/>
</dbReference>
<evidence type="ECO:0000256" key="4">
    <source>
        <dbReference type="ARBA" id="ARBA00023163"/>
    </source>
</evidence>
<keyword evidence="4" id="KW-0804">Transcription</keyword>
<feature type="compositionally biased region" description="Basic and acidic residues" evidence="6">
    <location>
        <begin position="130"/>
        <end position="142"/>
    </location>
</feature>
<evidence type="ECO:0000313" key="9">
    <source>
        <dbReference type="EMBL" id="GFF21191.1"/>
    </source>
</evidence>
<keyword evidence="5" id="KW-0539">Nucleus</keyword>
<gene>
    <name evidence="9" type="ORF">ATEIFO6365_0014012300</name>
</gene>
<keyword evidence="3" id="KW-0238">DNA-binding</keyword>
<evidence type="ECO:0000256" key="2">
    <source>
        <dbReference type="ARBA" id="ARBA00023015"/>
    </source>
</evidence>
<evidence type="ECO:0000256" key="6">
    <source>
        <dbReference type="SAM" id="MobiDB-lite"/>
    </source>
</evidence>
<organism evidence="9 10">
    <name type="scientific">Aspergillus terreus</name>
    <dbReference type="NCBI Taxonomy" id="33178"/>
    <lineage>
        <taxon>Eukaryota</taxon>
        <taxon>Fungi</taxon>
        <taxon>Dikarya</taxon>
        <taxon>Ascomycota</taxon>
        <taxon>Pezizomycotina</taxon>
        <taxon>Eurotiomycetes</taxon>
        <taxon>Eurotiomycetidae</taxon>
        <taxon>Eurotiales</taxon>
        <taxon>Aspergillaceae</taxon>
        <taxon>Aspergillus</taxon>
        <taxon>Aspergillus subgen. Circumdati</taxon>
    </lineage>
</organism>
<evidence type="ECO:0000259" key="8">
    <source>
        <dbReference type="SMART" id="SM00906"/>
    </source>
</evidence>
<dbReference type="EMBL" id="BLJY01000014">
    <property type="protein sequence ID" value="GFF21191.1"/>
    <property type="molecule type" value="Genomic_DNA"/>
</dbReference>
<keyword evidence="7" id="KW-0472">Membrane</keyword>
<proteinExistence type="predicted"/>
<dbReference type="GO" id="GO:0003677">
    <property type="term" value="F:DNA binding"/>
    <property type="evidence" value="ECO:0007669"/>
    <property type="project" value="UniProtKB-KW"/>
</dbReference>
<dbReference type="SMART" id="SM00906">
    <property type="entry name" value="Fungal_trans"/>
    <property type="match status" value="1"/>
</dbReference>
<keyword evidence="2" id="KW-0805">Transcription regulation</keyword>
<keyword evidence="7" id="KW-1133">Transmembrane helix</keyword>
<feature type="domain" description="Xylanolytic transcriptional activator regulatory" evidence="8">
    <location>
        <begin position="343"/>
        <end position="415"/>
    </location>
</feature>
<dbReference type="Pfam" id="PF04082">
    <property type="entry name" value="Fungal_trans"/>
    <property type="match status" value="1"/>
</dbReference>
<keyword evidence="7" id="KW-0812">Transmembrane</keyword>
<dbReference type="VEuPathDB" id="FungiDB:ATEG_06320"/>
<name>A0A5M3Z3C6_ASPTE</name>
<accession>A0A5M3Z3C6</accession>
<dbReference type="PANTHER" id="PTHR46910:SF37">
    <property type="entry name" value="ZN(II)2CYS6 TRANSCRIPTION FACTOR (EUROFUNG)"/>
    <property type="match status" value="1"/>
</dbReference>
<dbReference type="InterPro" id="IPR007219">
    <property type="entry name" value="XnlR_reg_dom"/>
</dbReference>
<dbReference type="GO" id="GO:0003700">
    <property type="term" value="F:DNA-binding transcription factor activity"/>
    <property type="evidence" value="ECO:0007669"/>
    <property type="project" value="InterPro"/>
</dbReference>
<dbReference type="CDD" id="cd12148">
    <property type="entry name" value="fungal_TF_MHR"/>
    <property type="match status" value="1"/>
</dbReference>
<dbReference type="VEuPathDB" id="FungiDB:ATEG_07139"/>
<reference evidence="9 10" key="1">
    <citation type="submission" date="2020-01" db="EMBL/GenBank/DDBJ databases">
        <title>Aspergillus terreus IFO 6365 whole genome shotgun sequence.</title>
        <authorList>
            <person name="Kanamasa S."/>
            <person name="Takahashi H."/>
        </authorList>
    </citation>
    <scope>NUCLEOTIDE SEQUENCE [LARGE SCALE GENOMIC DNA]</scope>
    <source>
        <strain evidence="9 10">IFO 6365</strain>
    </source>
</reference>